<comment type="caution">
    <text evidence="2">The sequence shown here is derived from an EMBL/GenBank/DDBJ whole genome shotgun (WGS) entry which is preliminary data.</text>
</comment>
<dbReference type="AlphaFoldDB" id="K1LCX6"/>
<reference evidence="2 3" key="1">
    <citation type="submission" date="2012-07" db="EMBL/GenBank/DDBJ databases">
        <title>The Genome Sequence of Facklamia hominis CCUG 36813.</title>
        <authorList>
            <consortium name="The Broad Institute Genome Sequencing Platform"/>
            <person name="Earl A."/>
            <person name="Ward D."/>
            <person name="Feldgarden M."/>
            <person name="Gevers D."/>
            <person name="Huys G."/>
            <person name="Walker B."/>
            <person name="Young S.K."/>
            <person name="Zeng Q."/>
            <person name="Gargeya S."/>
            <person name="Fitzgerald M."/>
            <person name="Haas B."/>
            <person name="Abouelleil A."/>
            <person name="Alvarado L."/>
            <person name="Arachchi H.M."/>
            <person name="Berlin A.M."/>
            <person name="Chapman S.B."/>
            <person name="Goldberg J."/>
            <person name="Griggs A."/>
            <person name="Gujja S."/>
            <person name="Hansen M."/>
            <person name="Howarth C."/>
            <person name="Imamovic A."/>
            <person name="Larimer J."/>
            <person name="McCowen C."/>
            <person name="Montmayeur A."/>
            <person name="Murphy C."/>
            <person name="Neiman D."/>
            <person name="Pearson M."/>
            <person name="Priest M."/>
            <person name="Roberts A."/>
            <person name="Saif S."/>
            <person name="Shea T."/>
            <person name="Sisk P."/>
            <person name="Sykes S."/>
            <person name="Wortman J."/>
            <person name="Nusbaum C."/>
            <person name="Birren B."/>
        </authorList>
    </citation>
    <scope>NUCLEOTIDE SEQUENCE [LARGE SCALE GENOMIC DNA]</scope>
    <source>
        <strain evidence="2 3">CCUG 36813</strain>
    </source>
</reference>
<name>K1LCX6_9LACT</name>
<evidence type="ECO:0000259" key="1">
    <source>
        <dbReference type="Pfam" id="PF05272"/>
    </source>
</evidence>
<sequence length="823" mass="94478">MLKIATAHSRLSKKWKNEEVTWDELVERLKTPTVTQESLAEYQRMSKKDKAQVKDVGGFVGGWLKEGRRKSGNVQTRSVLTLDVDQAKTDLLDTLDFVFVWKGLAYSTHSHTKAKPRYRLVFELSREVDSDEYQAIGRYVAKEIGMSQFDPTSFQPERLMYWPSCSRDAEFSFSQFGSTLIDADEILKTYPNWTDTSYWPLHPLEDTAHQKKADKMEDPTTKKGWIGAFCRAYTITDAIHTYLSDVYADGHKEDRFTYVGGSTSEGLVVYDDLFAYSHHGTDPVGGNTVNAFDLVRIHLFGDLDLDIEPDTSPSKRPSYKKMIELVKEDGPCQEEMAQSLFDDAQEDFADFDAVEGSKEKPKKKEKAQFRFTDTGALKQDPYNLEIILRQSKEFKGKIGFNEFSSRFEKLDYMPWDNKEEDLIPNWNDPDIALLKSYINRKYNLLFGDDRIIDCLTVVGKDRPFHPVIDFINREEWDGEERLSHFFIDYLGAENSSYVKEVTQLWFAAAVARICKPGCKFDQVPVLVGAQGIGKSTLIQKIAGKWFCDDLKKLDGNKDDVQKLGQNWIIELGELASMNRTHVDQAKGFISQTEDNYRPPYGRMTIIQRRHVVFIGTTNNEEFLKDATGNRRWYPIVCRKNRQEKSVFDGSIEKNLGQLWAEAYHLYMTKYKGGKNLILSVANERVANAARQAAEAPDVTRDMVLEYIEIPKPLNWLELTMKEKADFMDRYDDDSILDTWDEGELAVPDFVTSREIYDLMVGRFLGKGTRTAQANGEIKKIGMVLGGQELWESGYKKVQGKSLRGFKKTDNDENEDRKIIELRG</sequence>
<dbReference type="PANTHER" id="PTHR34985:SF1">
    <property type="entry name" value="SLR0554 PROTEIN"/>
    <property type="match status" value="1"/>
</dbReference>
<dbReference type="RefSeq" id="WP_006908000.1">
    <property type="nucleotide sequence ID" value="NZ_JH932292.1"/>
</dbReference>
<dbReference type="EMBL" id="AGZD01000007">
    <property type="protein sequence ID" value="EKB54490.1"/>
    <property type="molecule type" value="Genomic_DNA"/>
</dbReference>
<gene>
    <name evidence="2" type="ORF">HMPREF9706_00680</name>
</gene>
<keyword evidence="3" id="KW-1185">Reference proteome</keyword>
<dbReference type="PANTHER" id="PTHR34985">
    <property type="entry name" value="SLR0554 PROTEIN"/>
    <property type="match status" value="1"/>
</dbReference>
<feature type="domain" description="Virulence-associated protein E-like" evidence="1">
    <location>
        <begin position="472"/>
        <end position="693"/>
    </location>
</feature>
<evidence type="ECO:0000313" key="3">
    <source>
        <dbReference type="Proteomes" id="UP000004465"/>
    </source>
</evidence>
<dbReference type="InterPro" id="IPR027417">
    <property type="entry name" value="P-loop_NTPase"/>
</dbReference>
<dbReference type="Pfam" id="PF05272">
    <property type="entry name" value="VapE-like_dom"/>
    <property type="match status" value="1"/>
</dbReference>
<dbReference type="InterPro" id="IPR007936">
    <property type="entry name" value="VapE-like_dom"/>
</dbReference>
<protein>
    <recommendedName>
        <fullName evidence="1">Virulence-associated protein E-like domain-containing protein</fullName>
    </recommendedName>
</protein>
<accession>K1LCX6</accession>
<evidence type="ECO:0000313" key="2">
    <source>
        <dbReference type="EMBL" id="EKB54490.1"/>
    </source>
</evidence>
<proteinExistence type="predicted"/>
<dbReference type="Proteomes" id="UP000004465">
    <property type="component" value="Unassembled WGS sequence"/>
</dbReference>
<dbReference type="STRING" id="883111.HMPREF9706_00680"/>
<organism evidence="2 3">
    <name type="scientific">Facklamia hominis CCUG 36813</name>
    <dbReference type="NCBI Taxonomy" id="883111"/>
    <lineage>
        <taxon>Bacteria</taxon>
        <taxon>Bacillati</taxon>
        <taxon>Bacillota</taxon>
        <taxon>Bacilli</taxon>
        <taxon>Lactobacillales</taxon>
        <taxon>Aerococcaceae</taxon>
        <taxon>Facklamia</taxon>
    </lineage>
</organism>
<dbReference type="HOGENOM" id="CLU_018385_1_0_9"/>
<dbReference type="SUPFAM" id="SSF52540">
    <property type="entry name" value="P-loop containing nucleoside triphosphate hydrolases"/>
    <property type="match status" value="1"/>
</dbReference>
<dbReference type="OrthoDB" id="9763644at2"/>
<dbReference type="PATRIC" id="fig|883111.3.peg.682"/>